<dbReference type="SUPFAM" id="SSF53649">
    <property type="entry name" value="Alkaline phosphatase-like"/>
    <property type="match status" value="1"/>
</dbReference>
<dbReference type="GO" id="GO:0005615">
    <property type="term" value="C:extracellular space"/>
    <property type="evidence" value="ECO:0007669"/>
    <property type="project" value="TreeGrafter"/>
</dbReference>
<evidence type="ECO:0000256" key="1">
    <source>
        <dbReference type="SAM" id="Phobius"/>
    </source>
</evidence>
<dbReference type="OrthoDB" id="413313at2759"/>
<dbReference type="InterPro" id="IPR004245">
    <property type="entry name" value="DUF229"/>
</dbReference>
<feature type="transmembrane region" description="Helical" evidence="1">
    <location>
        <begin position="15"/>
        <end position="34"/>
    </location>
</feature>
<name>A0A6J2XQZ1_SITOR</name>
<dbReference type="PANTHER" id="PTHR10974">
    <property type="entry name" value="FI08016P-RELATED"/>
    <property type="match status" value="1"/>
</dbReference>
<dbReference type="FunFam" id="3.40.720.10:FF:000017">
    <property type="entry name" value="Predicted protein"/>
    <property type="match status" value="1"/>
</dbReference>
<sequence length="643" mass="74447">MGFIKMCIWMIKKKFYVLVIFGITLCTLFFWFHYSLINDIDRKARLEKINLFIKKEASNISCKKPILPVYAPEIMKFIKNVAPIDCTKSGIDWVKCHGSECVIREQAKIKYGPIKCSFTDIIRVNDFKLIDGETFYSSEYYKLEQSDVVKVSCKSADYKWSAILTGIRIDNNIWDKANWEEMSSSSLKMNVLLFGFDSISRNSFIRKLPKSYDYLVNVLDAIVLQGYNVVGDGTPQALIPMLTGKTELELPDTRKRLEGTHNVDVYPFIWKDYKNVGYVTAFFEDLPDQGTFTYRLNGFEEAPADHYMRPYFMASAKQNGWPKYCAGETPNHKVMFNMVRDFFSVYQSKPKFLFGFHGELSHDDYNLIGVADQDLAALLGEMNESGALNNTVLVIMADHGHRFADVRNTIQGKQEERLPFFSFTFPPWFKKNYPHLYKNFKLNEDKLVTPFDIYETLKDIIDLKHTGVADINQRAVSLFSKIPEERSCAHAYIEPHWCACLDWKHIDLSNPIVHRLGEVLVHTINNFTNVHRDICEKLSLSNIIWAMKLAPNEMLLKFSRNADIDGFVADLSATMDIKTDLYQIKALFMPGKSLFEASIKHYRQSDKMELKISDISRTNMYGRQARCVEKTLPFLRKYCFCKN</sequence>
<evidence type="ECO:0000313" key="2">
    <source>
        <dbReference type="Proteomes" id="UP000504635"/>
    </source>
</evidence>
<dbReference type="KEGG" id="soy:115880667"/>
<dbReference type="Proteomes" id="UP000504635">
    <property type="component" value="Unplaced"/>
</dbReference>
<keyword evidence="2" id="KW-1185">Reference proteome</keyword>
<keyword evidence="1" id="KW-0812">Transmembrane</keyword>
<dbReference type="InParanoid" id="A0A6J2XQZ1"/>
<dbReference type="FunCoup" id="A0A6J2XQZ1">
    <property type="interactions" value="253"/>
</dbReference>
<dbReference type="GeneID" id="115880667"/>
<reference evidence="3" key="1">
    <citation type="submission" date="2025-08" db="UniProtKB">
        <authorList>
            <consortium name="RefSeq"/>
        </authorList>
    </citation>
    <scope>IDENTIFICATION</scope>
    <source>
        <tissue evidence="3">Gonads</tissue>
    </source>
</reference>
<dbReference type="RefSeq" id="XP_030753807.1">
    <property type="nucleotide sequence ID" value="XM_030897947.1"/>
</dbReference>
<dbReference type="Gene3D" id="3.40.720.10">
    <property type="entry name" value="Alkaline Phosphatase, subunit A"/>
    <property type="match status" value="1"/>
</dbReference>
<dbReference type="CDD" id="cd16021">
    <property type="entry name" value="ALP_like"/>
    <property type="match status" value="1"/>
</dbReference>
<dbReference type="AlphaFoldDB" id="A0A6J2XQZ1"/>
<protein>
    <submittedName>
        <fullName evidence="3">Uncharacterized protein LOC115880667</fullName>
    </submittedName>
</protein>
<proteinExistence type="predicted"/>
<organism evidence="2 3">
    <name type="scientific">Sitophilus oryzae</name>
    <name type="common">Rice weevil</name>
    <name type="synonym">Curculio oryzae</name>
    <dbReference type="NCBI Taxonomy" id="7048"/>
    <lineage>
        <taxon>Eukaryota</taxon>
        <taxon>Metazoa</taxon>
        <taxon>Ecdysozoa</taxon>
        <taxon>Arthropoda</taxon>
        <taxon>Hexapoda</taxon>
        <taxon>Insecta</taxon>
        <taxon>Pterygota</taxon>
        <taxon>Neoptera</taxon>
        <taxon>Endopterygota</taxon>
        <taxon>Coleoptera</taxon>
        <taxon>Polyphaga</taxon>
        <taxon>Cucujiformia</taxon>
        <taxon>Curculionidae</taxon>
        <taxon>Dryophthorinae</taxon>
        <taxon>Sitophilus</taxon>
    </lineage>
</organism>
<accession>A0A6J2XQZ1</accession>
<dbReference type="Pfam" id="PF02995">
    <property type="entry name" value="DUF229"/>
    <property type="match status" value="1"/>
</dbReference>
<dbReference type="InterPro" id="IPR017850">
    <property type="entry name" value="Alkaline_phosphatase_core_sf"/>
</dbReference>
<keyword evidence="1" id="KW-1133">Transmembrane helix</keyword>
<evidence type="ECO:0000313" key="3">
    <source>
        <dbReference type="RefSeq" id="XP_030753807.1"/>
    </source>
</evidence>
<gene>
    <name evidence="3" type="primary">LOC115880667</name>
</gene>
<keyword evidence="1" id="KW-0472">Membrane</keyword>
<dbReference type="PANTHER" id="PTHR10974:SF73">
    <property type="entry name" value="FI21235P1"/>
    <property type="match status" value="1"/>
</dbReference>